<evidence type="ECO:0000313" key="3">
    <source>
        <dbReference type="Proteomes" id="UP000198500"/>
    </source>
</evidence>
<dbReference type="EMBL" id="FNNI01000006">
    <property type="protein sequence ID" value="SDX65470.1"/>
    <property type="molecule type" value="Genomic_DNA"/>
</dbReference>
<accession>A0A1H3DGL1</accession>
<dbReference type="Proteomes" id="UP000198500">
    <property type="component" value="Unassembled WGS sequence"/>
</dbReference>
<reference evidence="2 3" key="1">
    <citation type="submission" date="2016-10" db="EMBL/GenBank/DDBJ databases">
        <authorList>
            <person name="de Groot N.N."/>
        </authorList>
    </citation>
    <scope>NUCLEOTIDE SEQUENCE [LARGE SCALE GENOMIC DNA]</scope>
    <source>
        <strain evidence="2 3">DSM 19219</strain>
    </source>
</reference>
<evidence type="ECO:0000256" key="1">
    <source>
        <dbReference type="SAM" id="MobiDB-lite"/>
    </source>
</evidence>
<proteinExistence type="predicted"/>
<protein>
    <submittedName>
        <fullName evidence="2">Uncharacterized protein</fullName>
    </submittedName>
</protein>
<name>A0A1H3DGL1_9GAMM</name>
<keyword evidence="3" id="KW-1185">Reference proteome</keyword>
<gene>
    <name evidence="2" type="ORF">SAMN05443545_106284</name>
</gene>
<organism evidence="2 3">
    <name type="scientific">Aidingimonas halophila</name>
    <dbReference type="NCBI Taxonomy" id="574349"/>
    <lineage>
        <taxon>Bacteria</taxon>
        <taxon>Pseudomonadati</taxon>
        <taxon>Pseudomonadota</taxon>
        <taxon>Gammaproteobacteria</taxon>
        <taxon>Oceanospirillales</taxon>
        <taxon>Halomonadaceae</taxon>
        <taxon>Aidingimonas</taxon>
    </lineage>
</organism>
<feature type="compositionally biased region" description="Basic and acidic residues" evidence="1">
    <location>
        <begin position="60"/>
        <end position="78"/>
    </location>
</feature>
<evidence type="ECO:0000313" key="2">
    <source>
        <dbReference type="EMBL" id="SDX65470.1"/>
    </source>
</evidence>
<dbReference type="AlphaFoldDB" id="A0A1H3DGL1"/>
<sequence>MYSLDHVGVMAFVQLLGRAADDAIDHAATPLGPADDPGEACNSVWRPPETLPFRGGHLAPHLDDDQQQYDHDAEKHPGEAGVEQVLRQ</sequence>
<feature type="region of interest" description="Disordered" evidence="1">
    <location>
        <begin position="26"/>
        <end position="88"/>
    </location>
</feature>